<evidence type="ECO:0000256" key="4">
    <source>
        <dbReference type="ARBA" id="ARBA00022679"/>
    </source>
</evidence>
<dbReference type="Gene3D" id="3.30.450.20">
    <property type="entry name" value="PAS domain"/>
    <property type="match status" value="2"/>
</dbReference>
<dbReference type="Proteomes" id="UP001597387">
    <property type="component" value="Unassembled WGS sequence"/>
</dbReference>
<dbReference type="PANTHER" id="PTHR43711:SF31">
    <property type="entry name" value="HISTIDINE KINASE"/>
    <property type="match status" value="1"/>
</dbReference>
<dbReference type="SMART" id="SM00086">
    <property type="entry name" value="PAC"/>
    <property type="match status" value="2"/>
</dbReference>
<dbReference type="Pfam" id="PF08447">
    <property type="entry name" value="PAS_3"/>
    <property type="match status" value="1"/>
</dbReference>
<dbReference type="PRINTS" id="PR00344">
    <property type="entry name" value="BCTRLSENSOR"/>
</dbReference>
<feature type="domain" description="Histidine kinase" evidence="7">
    <location>
        <begin position="419"/>
        <end position="632"/>
    </location>
</feature>
<feature type="domain" description="PAC" evidence="8">
    <location>
        <begin position="349"/>
        <end position="402"/>
    </location>
</feature>
<dbReference type="InterPro" id="IPR003594">
    <property type="entry name" value="HATPase_dom"/>
</dbReference>
<organism evidence="9 10">
    <name type="scientific">Paradesertivirga mongoliensis</name>
    <dbReference type="NCBI Taxonomy" id="2100740"/>
    <lineage>
        <taxon>Bacteria</taxon>
        <taxon>Pseudomonadati</taxon>
        <taxon>Bacteroidota</taxon>
        <taxon>Sphingobacteriia</taxon>
        <taxon>Sphingobacteriales</taxon>
        <taxon>Sphingobacteriaceae</taxon>
        <taxon>Paradesertivirga</taxon>
    </lineage>
</organism>
<dbReference type="InterPro" id="IPR004358">
    <property type="entry name" value="Sig_transdc_His_kin-like_C"/>
</dbReference>
<keyword evidence="6" id="KW-0902">Two-component regulatory system</keyword>
<comment type="catalytic activity">
    <reaction evidence="1">
        <text>ATP + protein L-histidine = ADP + protein N-phospho-L-histidine.</text>
        <dbReference type="EC" id="2.7.13.3"/>
    </reaction>
</comment>
<evidence type="ECO:0000256" key="6">
    <source>
        <dbReference type="ARBA" id="ARBA00023012"/>
    </source>
</evidence>
<protein>
    <recommendedName>
        <fullName evidence="2">histidine kinase</fullName>
        <ecNumber evidence="2">2.7.13.3</ecNumber>
    </recommendedName>
</protein>
<dbReference type="SUPFAM" id="SSF55785">
    <property type="entry name" value="PYP-like sensor domain (PAS domain)"/>
    <property type="match status" value="2"/>
</dbReference>
<dbReference type="CDD" id="cd00082">
    <property type="entry name" value="HisKA"/>
    <property type="match status" value="1"/>
</dbReference>
<dbReference type="EC" id="2.7.13.3" evidence="2"/>
<comment type="caution">
    <text evidence="9">The sequence shown here is derived from an EMBL/GenBank/DDBJ whole genome shotgun (WGS) entry which is preliminary data.</text>
</comment>
<evidence type="ECO:0000259" key="7">
    <source>
        <dbReference type="PROSITE" id="PS50109"/>
    </source>
</evidence>
<evidence type="ECO:0000256" key="2">
    <source>
        <dbReference type="ARBA" id="ARBA00012438"/>
    </source>
</evidence>
<accession>A0ABW4ZJF2</accession>
<dbReference type="SUPFAM" id="SSF47384">
    <property type="entry name" value="Homodimeric domain of signal transducing histidine kinase"/>
    <property type="match status" value="1"/>
</dbReference>
<evidence type="ECO:0000256" key="5">
    <source>
        <dbReference type="ARBA" id="ARBA00022777"/>
    </source>
</evidence>
<sequence>MDEVSSIYGIDPNDLINNRGLLRSIFNVYDHTILVVELAFSSSGALNALPIMFANSAAQRLFQTSLSSQADLLSLDISFHSGQSWENFINRSLGDETCEEEVLYNINGVRKSGQMVVLKVSNTKLIILLKDIKPSDIDPQIATLRTLDNKTECMLNFGSWEYDVDAGSMYWSKGMYQIFNLPDNSPVSADKYLDFAIPGDKLLIEEFIMRLKSSEYSFEQDLALNVQGKVKLIHVESSPIKNASGKICKVIGLNADITETVEFKKELSTQQHFIEQILQASPVLIDIYDLNREVFIYFSKEVSPFVGYTSDTMLSMRPEELQGLVDEDDKQRVLDFFNGFGAATDDDIRTIEYRIKAIDNTYRWLKVRAKVFMRDESGKVSQVICAVQDYTLTKDAEDRLRENEMMQLLLQRKDEFINIASHELKTPITTVKASLQILQRMMERQEREPVINVFLQKALSQTNKLVVLTRDLIDNAKLQSGKMRLNLEVFDLDTFLSEAIEEQMEGFEIIVENLVKRPIRADRRRLEQVLKNFLSNAAKYSPSADKIIVKAEEEINSFRISVKDFGIGIPDDKVSNVFDRFYRVDEKAVQFPGLGLGLHICAEIIKMHGGDYGVDSVFGEGSTFWFSIPDTTPH</sequence>
<dbReference type="InterPro" id="IPR000014">
    <property type="entry name" value="PAS"/>
</dbReference>
<keyword evidence="5" id="KW-0418">Kinase</keyword>
<evidence type="ECO:0000256" key="3">
    <source>
        <dbReference type="ARBA" id="ARBA00022553"/>
    </source>
</evidence>
<dbReference type="GO" id="GO:0005524">
    <property type="term" value="F:ATP binding"/>
    <property type="evidence" value="ECO:0007669"/>
    <property type="project" value="UniProtKB-KW"/>
</dbReference>
<feature type="domain" description="PAC" evidence="8">
    <location>
        <begin position="216"/>
        <end position="269"/>
    </location>
</feature>
<dbReference type="InterPro" id="IPR050736">
    <property type="entry name" value="Sensor_HK_Regulatory"/>
</dbReference>
<keyword evidence="10" id="KW-1185">Reference proteome</keyword>
<dbReference type="EMBL" id="JBHUHZ010000001">
    <property type="protein sequence ID" value="MFD2161686.1"/>
    <property type="molecule type" value="Genomic_DNA"/>
</dbReference>
<dbReference type="Gene3D" id="3.30.565.10">
    <property type="entry name" value="Histidine kinase-like ATPase, C-terminal domain"/>
    <property type="match status" value="1"/>
</dbReference>
<keyword evidence="9" id="KW-0067">ATP-binding</keyword>
<dbReference type="InterPro" id="IPR005467">
    <property type="entry name" value="His_kinase_dom"/>
</dbReference>
<dbReference type="RefSeq" id="WP_255898763.1">
    <property type="nucleotide sequence ID" value="NZ_JAFMZO010000001.1"/>
</dbReference>
<dbReference type="InterPro" id="IPR003661">
    <property type="entry name" value="HisK_dim/P_dom"/>
</dbReference>
<name>A0ABW4ZJF2_9SPHI</name>
<dbReference type="CDD" id="cd00130">
    <property type="entry name" value="PAS"/>
    <property type="match status" value="1"/>
</dbReference>
<dbReference type="PANTHER" id="PTHR43711">
    <property type="entry name" value="TWO-COMPONENT HISTIDINE KINASE"/>
    <property type="match status" value="1"/>
</dbReference>
<dbReference type="NCBIfam" id="TIGR00229">
    <property type="entry name" value="sensory_box"/>
    <property type="match status" value="1"/>
</dbReference>
<keyword evidence="9" id="KW-0547">Nucleotide-binding</keyword>
<dbReference type="InterPro" id="IPR036097">
    <property type="entry name" value="HisK_dim/P_sf"/>
</dbReference>
<evidence type="ECO:0000313" key="9">
    <source>
        <dbReference type="EMBL" id="MFD2161686.1"/>
    </source>
</evidence>
<dbReference type="SMART" id="SM00387">
    <property type="entry name" value="HATPase_c"/>
    <property type="match status" value="1"/>
</dbReference>
<reference evidence="10" key="1">
    <citation type="journal article" date="2019" name="Int. J. Syst. Evol. Microbiol.">
        <title>The Global Catalogue of Microorganisms (GCM) 10K type strain sequencing project: providing services to taxonomists for standard genome sequencing and annotation.</title>
        <authorList>
            <consortium name="The Broad Institute Genomics Platform"/>
            <consortium name="The Broad Institute Genome Sequencing Center for Infectious Disease"/>
            <person name="Wu L."/>
            <person name="Ma J."/>
        </authorList>
    </citation>
    <scope>NUCLEOTIDE SEQUENCE [LARGE SCALE GENOMIC DNA]</scope>
    <source>
        <strain evidence="10">KCTC 42217</strain>
    </source>
</reference>
<dbReference type="InterPro" id="IPR013655">
    <property type="entry name" value="PAS_fold_3"/>
</dbReference>
<dbReference type="InterPro" id="IPR036890">
    <property type="entry name" value="HATPase_C_sf"/>
</dbReference>
<dbReference type="Pfam" id="PF02518">
    <property type="entry name" value="HATPase_c"/>
    <property type="match status" value="1"/>
</dbReference>
<dbReference type="InterPro" id="IPR000700">
    <property type="entry name" value="PAS-assoc_C"/>
</dbReference>
<dbReference type="SMART" id="SM00388">
    <property type="entry name" value="HisKA"/>
    <property type="match status" value="1"/>
</dbReference>
<dbReference type="PROSITE" id="PS50113">
    <property type="entry name" value="PAC"/>
    <property type="match status" value="2"/>
</dbReference>
<proteinExistence type="predicted"/>
<dbReference type="CDD" id="cd00075">
    <property type="entry name" value="HATPase"/>
    <property type="match status" value="1"/>
</dbReference>
<evidence type="ECO:0000256" key="1">
    <source>
        <dbReference type="ARBA" id="ARBA00000085"/>
    </source>
</evidence>
<dbReference type="Pfam" id="PF00512">
    <property type="entry name" value="HisKA"/>
    <property type="match status" value="1"/>
</dbReference>
<dbReference type="SUPFAM" id="SSF55874">
    <property type="entry name" value="ATPase domain of HSP90 chaperone/DNA topoisomerase II/histidine kinase"/>
    <property type="match status" value="1"/>
</dbReference>
<dbReference type="InterPro" id="IPR001610">
    <property type="entry name" value="PAC"/>
</dbReference>
<gene>
    <name evidence="9" type="ORF">ACFSJU_04725</name>
</gene>
<evidence type="ECO:0000259" key="8">
    <source>
        <dbReference type="PROSITE" id="PS50113"/>
    </source>
</evidence>
<dbReference type="InterPro" id="IPR035965">
    <property type="entry name" value="PAS-like_dom_sf"/>
</dbReference>
<keyword evidence="4" id="KW-0808">Transferase</keyword>
<dbReference type="PROSITE" id="PS50109">
    <property type="entry name" value="HIS_KIN"/>
    <property type="match status" value="1"/>
</dbReference>
<evidence type="ECO:0000313" key="10">
    <source>
        <dbReference type="Proteomes" id="UP001597387"/>
    </source>
</evidence>
<keyword evidence="3" id="KW-0597">Phosphoprotein</keyword>
<dbReference type="Gene3D" id="1.10.287.130">
    <property type="match status" value="1"/>
</dbReference>